<dbReference type="Pfam" id="PF00498">
    <property type="entry name" value="FHA"/>
    <property type="match status" value="1"/>
</dbReference>
<dbReference type="PANTHER" id="PTHR33121">
    <property type="entry name" value="CYCLIC DI-GMP PHOSPHODIESTERASE PDEF"/>
    <property type="match status" value="1"/>
</dbReference>
<dbReference type="CDD" id="cd01948">
    <property type="entry name" value="EAL"/>
    <property type="match status" value="1"/>
</dbReference>
<dbReference type="Gene3D" id="3.20.20.450">
    <property type="entry name" value="EAL domain"/>
    <property type="match status" value="1"/>
</dbReference>
<dbReference type="EMBL" id="QUZK01000014">
    <property type="protein sequence ID" value="RFF32048.1"/>
    <property type="molecule type" value="Genomic_DNA"/>
</dbReference>
<dbReference type="RefSeq" id="WP_116649707.1">
    <property type="nucleotide sequence ID" value="NZ_QUZK01000014.1"/>
</dbReference>
<feature type="domain" description="EAL" evidence="2">
    <location>
        <begin position="126"/>
        <end position="373"/>
    </location>
</feature>
<feature type="domain" description="FHA" evidence="1">
    <location>
        <begin position="27"/>
        <end position="76"/>
    </location>
</feature>
<dbReference type="SMART" id="SM00240">
    <property type="entry name" value="FHA"/>
    <property type="match status" value="1"/>
</dbReference>
<evidence type="ECO:0000259" key="2">
    <source>
        <dbReference type="PROSITE" id="PS50883"/>
    </source>
</evidence>
<keyword evidence="4" id="KW-1185">Reference proteome</keyword>
<dbReference type="SMART" id="SM00052">
    <property type="entry name" value="EAL"/>
    <property type="match status" value="1"/>
</dbReference>
<dbReference type="AlphaFoldDB" id="A0A3E1KBQ4"/>
<proteinExistence type="predicted"/>
<evidence type="ECO:0000313" key="3">
    <source>
        <dbReference type="EMBL" id="RFF32048.1"/>
    </source>
</evidence>
<dbReference type="OrthoDB" id="1673646at2"/>
<dbReference type="Pfam" id="PF00563">
    <property type="entry name" value="EAL"/>
    <property type="match status" value="1"/>
</dbReference>
<dbReference type="SUPFAM" id="SSF141868">
    <property type="entry name" value="EAL domain-like"/>
    <property type="match status" value="1"/>
</dbReference>
<comment type="caution">
    <text evidence="3">The sequence shown here is derived from an EMBL/GenBank/DDBJ whole genome shotgun (WGS) entry which is preliminary data.</text>
</comment>
<dbReference type="InterPro" id="IPR000253">
    <property type="entry name" value="FHA_dom"/>
</dbReference>
<protein>
    <submittedName>
        <fullName evidence="3">EAL domain-containing protein</fullName>
    </submittedName>
</protein>
<accession>A0A3E1KBQ4</accession>
<dbReference type="InterPro" id="IPR001633">
    <property type="entry name" value="EAL_dom"/>
</dbReference>
<dbReference type="PROSITE" id="PS50883">
    <property type="entry name" value="EAL"/>
    <property type="match status" value="1"/>
</dbReference>
<reference evidence="3 4" key="1">
    <citation type="submission" date="2018-08" db="EMBL/GenBank/DDBJ databases">
        <title>Wenzhouxiangella salilacus sp. nov., a novel bacterium isolated from a saline lake in Xinjiang Province, China.</title>
        <authorList>
            <person name="Han S."/>
        </authorList>
    </citation>
    <scope>NUCLEOTIDE SEQUENCE [LARGE SCALE GENOMIC DNA]</scope>
    <source>
        <strain evidence="3 4">XDB06</strain>
    </source>
</reference>
<dbReference type="GO" id="GO:0071111">
    <property type="term" value="F:cyclic-guanylate-specific phosphodiesterase activity"/>
    <property type="evidence" value="ECO:0007669"/>
    <property type="project" value="InterPro"/>
</dbReference>
<dbReference type="Gene3D" id="2.60.200.20">
    <property type="match status" value="1"/>
</dbReference>
<dbReference type="InterPro" id="IPR035919">
    <property type="entry name" value="EAL_sf"/>
</dbReference>
<dbReference type="PANTHER" id="PTHR33121:SF76">
    <property type="entry name" value="SIGNALING PROTEIN"/>
    <property type="match status" value="1"/>
</dbReference>
<evidence type="ECO:0000259" key="1">
    <source>
        <dbReference type="PROSITE" id="PS50006"/>
    </source>
</evidence>
<sequence>MTQRFYLESSGKDSNLPRHVHLDEFPATVGRHPECVIQLSVERLSRMHARFELDGDVLLIRDLGSTNGTFVNHARVSAPTRLQVGDVLHLADHEFRLMADAGAGESGGSGTGEETVVGMAALPRDFPLHMPAFFELLENRQVTGYGQPIVTAGGELHALELLGRSENPDLDEGPGQLFALAAALDTEVRLSRMLRRRAFAQASEAGLTLPLFFNNHPTECEDMVALLDELHELRSHHPDLNLVFEVHETAVTDLGAMAEVKEELARMGIALAYDDFGAGQARLLELAEVPPDYLKFDMGLIRDMSTSDSPRYRLLAELNRMIAGMGIKTLIEGVEDPVTADLCREIGIDYMQGFLFGRPRPLADYHQSENESAP</sequence>
<name>A0A3E1KBQ4_9GAMM</name>
<evidence type="ECO:0000313" key="4">
    <source>
        <dbReference type="Proteomes" id="UP000260351"/>
    </source>
</evidence>
<organism evidence="3 4">
    <name type="scientific">Wenzhouxiangella sediminis</name>
    <dbReference type="NCBI Taxonomy" id="1792836"/>
    <lineage>
        <taxon>Bacteria</taxon>
        <taxon>Pseudomonadati</taxon>
        <taxon>Pseudomonadota</taxon>
        <taxon>Gammaproteobacteria</taxon>
        <taxon>Chromatiales</taxon>
        <taxon>Wenzhouxiangellaceae</taxon>
        <taxon>Wenzhouxiangella</taxon>
    </lineage>
</organism>
<gene>
    <name evidence="3" type="ORF">DZC52_03380</name>
</gene>
<dbReference type="Proteomes" id="UP000260351">
    <property type="component" value="Unassembled WGS sequence"/>
</dbReference>
<dbReference type="CDD" id="cd00060">
    <property type="entry name" value="FHA"/>
    <property type="match status" value="1"/>
</dbReference>
<dbReference type="InterPro" id="IPR050706">
    <property type="entry name" value="Cyclic-di-GMP_PDE-like"/>
</dbReference>
<dbReference type="InterPro" id="IPR008984">
    <property type="entry name" value="SMAD_FHA_dom_sf"/>
</dbReference>
<dbReference type="SUPFAM" id="SSF49879">
    <property type="entry name" value="SMAD/FHA domain"/>
    <property type="match status" value="1"/>
</dbReference>
<dbReference type="PROSITE" id="PS50006">
    <property type="entry name" value="FHA_DOMAIN"/>
    <property type="match status" value="1"/>
</dbReference>